<evidence type="ECO:0000313" key="3">
    <source>
        <dbReference type="EMBL" id="MVT26020.1"/>
    </source>
</evidence>
<organism evidence="3 4">
    <name type="scientific">Nesterenkonia alkaliphila</name>
    <dbReference type="NCBI Taxonomy" id="1463631"/>
    <lineage>
        <taxon>Bacteria</taxon>
        <taxon>Bacillati</taxon>
        <taxon>Actinomycetota</taxon>
        <taxon>Actinomycetes</taxon>
        <taxon>Micrococcales</taxon>
        <taxon>Micrococcaceae</taxon>
        <taxon>Nesterenkonia</taxon>
    </lineage>
</organism>
<dbReference type="InterPro" id="IPR021202">
    <property type="entry name" value="Rv3654c-like"/>
</dbReference>
<evidence type="ECO:0000256" key="1">
    <source>
        <dbReference type="SAM" id="Phobius"/>
    </source>
</evidence>
<keyword evidence="1" id="KW-1133">Transmembrane helix</keyword>
<feature type="domain" description="Putative Flp pilus-assembly TadG-like N-terminal" evidence="2">
    <location>
        <begin position="7"/>
        <end position="53"/>
    </location>
</feature>
<feature type="transmembrane region" description="Helical" evidence="1">
    <location>
        <begin position="12"/>
        <end position="33"/>
    </location>
</feature>
<sequence>MLQEQRGSGTVAALGIIAVLLVLLGVVTVLGAAATAKSQAARAADLAALAAADTARGLTIGDPCTVAEQVAARNGAQLQECTVGGEYPTEVTVTVSRDSGVVVISHLIPAVHLNAVSTSRAGPPEALQGE</sequence>
<dbReference type="InterPro" id="IPR028087">
    <property type="entry name" value="Tad_N"/>
</dbReference>
<evidence type="ECO:0000259" key="2">
    <source>
        <dbReference type="Pfam" id="PF13400"/>
    </source>
</evidence>
<gene>
    <name evidence="3" type="ORF">GNZ21_06570</name>
</gene>
<comment type="caution">
    <text evidence="3">The sequence shown here is derived from an EMBL/GenBank/DDBJ whole genome shotgun (WGS) entry which is preliminary data.</text>
</comment>
<keyword evidence="1" id="KW-0472">Membrane</keyword>
<proteinExistence type="predicted"/>
<keyword evidence="1" id="KW-0812">Transmembrane</keyword>
<dbReference type="EMBL" id="WRPM01000046">
    <property type="protein sequence ID" value="MVT26020.1"/>
    <property type="molecule type" value="Genomic_DNA"/>
</dbReference>
<protein>
    <recommendedName>
        <fullName evidence="2">Putative Flp pilus-assembly TadG-like N-terminal domain-containing protein</fullName>
    </recommendedName>
</protein>
<evidence type="ECO:0000313" key="4">
    <source>
        <dbReference type="Proteomes" id="UP000460157"/>
    </source>
</evidence>
<accession>A0A7K1UHS5</accession>
<keyword evidence="4" id="KW-1185">Reference proteome</keyword>
<dbReference type="Pfam" id="PF13400">
    <property type="entry name" value="Tad"/>
    <property type="match status" value="1"/>
</dbReference>
<dbReference type="Proteomes" id="UP000460157">
    <property type="component" value="Unassembled WGS sequence"/>
</dbReference>
<dbReference type="AlphaFoldDB" id="A0A7K1UHS5"/>
<dbReference type="NCBIfam" id="TIGR03816">
    <property type="entry name" value="tadE_like_DECH"/>
    <property type="match status" value="1"/>
</dbReference>
<dbReference type="OrthoDB" id="4966012at2"/>
<name>A0A7K1UHS5_9MICC</name>
<reference evidence="3 4" key="1">
    <citation type="submission" date="2019-12" db="EMBL/GenBank/DDBJ databases">
        <title>Nesterenkonia muleiensis sp. nov., a novel actinobacterium isolated from sap of Populus euphratica.</title>
        <authorList>
            <person name="Wang R."/>
        </authorList>
    </citation>
    <scope>NUCLEOTIDE SEQUENCE [LARGE SCALE GENOMIC DNA]</scope>
    <source>
        <strain evidence="3 4">F10</strain>
    </source>
</reference>